<dbReference type="InterPro" id="IPR052104">
    <property type="entry name" value="Mito_Release_Factor_mL62"/>
</dbReference>
<dbReference type="Proteomes" id="UP000243515">
    <property type="component" value="Unassembled WGS sequence"/>
</dbReference>
<dbReference type="GO" id="GO:0070126">
    <property type="term" value="P:mitochondrial translational termination"/>
    <property type="evidence" value="ECO:0007669"/>
    <property type="project" value="TreeGrafter"/>
</dbReference>
<feature type="compositionally biased region" description="Polar residues" evidence="1">
    <location>
        <begin position="70"/>
        <end position="93"/>
    </location>
</feature>
<evidence type="ECO:0000313" key="3">
    <source>
        <dbReference type="Proteomes" id="UP000243515"/>
    </source>
</evidence>
<dbReference type="PANTHER" id="PTHR11075">
    <property type="entry name" value="PEPTIDE CHAIN RELEASE FACTOR"/>
    <property type="match status" value="1"/>
</dbReference>
<feature type="compositionally biased region" description="Basic residues" evidence="1">
    <location>
        <begin position="210"/>
        <end position="224"/>
    </location>
</feature>
<comment type="caution">
    <text evidence="2">The sequence shown here is derived from an EMBL/GenBank/DDBJ whole genome shotgun (WGS) entry which is preliminary data.</text>
</comment>
<gene>
    <name evidence="2" type="ORF">Egran_00839</name>
</gene>
<evidence type="ECO:0000256" key="1">
    <source>
        <dbReference type="SAM" id="MobiDB-lite"/>
    </source>
</evidence>
<dbReference type="GO" id="GO:0016150">
    <property type="term" value="F:translation release factor activity, codon nonspecific"/>
    <property type="evidence" value="ECO:0007669"/>
    <property type="project" value="TreeGrafter"/>
</dbReference>
<proteinExistence type="predicted"/>
<dbReference type="GO" id="GO:0005762">
    <property type="term" value="C:mitochondrial large ribosomal subunit"/>
    <property type="evidence" value="ECO:0007669"/>
    <property type="project" value="TreeGrafter"/>
</dbReference>
<sequence length="230" mass="25886">MTTAPFAITRGLRPISWWSSPFLIRSSTSTSTVRHPTSPQSDEEQLRAAREWLANLDSKTIPRRVGAVSFSRSSGPGGQNVNKSVASPNQSSSDWNSELTLASHLSVSYLYYRVNTKATIKVPFSALLPLVPPILHPRLRASRYAAERSDALVIQSDESRRQSNNVDTCFEKLHQLLEVTAKTVIPGETSWGKRERVQKLQRVQKEVRLRTKKIHSSKKSSRRGSKYDDQ</sequence>
<reference evidence="2 3" key="1">
    <citation type="journal article" date="2015" name="Environ. Microbiol.">
        <title>Metagenome sequence of Elaphomyces granulatus from sporocarp tissue reveals Ascomycota ectomycorrhizal fingerprints of genome expansion and a Proteobacteria-rich microbiome.</title>
        <authorList>
            <person name="Quandt C.A."/>
            <person name="Kohler A."/>
            <person name="Hesse C.N."/>
            <person name="Sharpton T.J."/>
            <person name="Martin F."/>
            <person name="Spatafora J.W."/>
        </authorList>
    </citation>
    <scope>NUCLEOTIDE SEQUENCE [LARGE SCALE GENOMIC DNA]</scope>
    <source>
        <strain evidence="2 3">OSC145934</strain>
    </source>
</reference>
<dbReference type="PANTHER" id="PTHR11075:SF54">
    <property type="entry name" value="LARGE RIBOSOMAL SUBUNIT PROTEIN ML62"/>
    <property type="match status" value="1"/>
</dbReference>
<feature type="region of interest" description="Disordered" evidence="1">
    <location>
        <begin position="68"/>
        <end position="93"/>
    </location>
</feature>
<keyword evidence="3" id="KW-1185">Reference proteome</keyword>
<organism evidence="2 3">
    <name type="scientific">Elaphomyces granulatus</name>
    <dbReference type="NCBI Taxonomy" id="519963"/>
    <lineage>
        <taxon>Eukaryota</taxon>
        <taxon>Fungi</taxon>
        <taxon>Dikarya</taxon>
        <taxon>Ascomycota</taxon>
        <taxon>Pezizomycotina</taxon>
        <taxon>Eurotiomycetes</taxon>
        <taxon>Eurotiomycetidae</taxon>
        <taxon>Eurotiales</taxon>
        <taxon>Elaphomycetaceae</taxon>
        <taxon>Elaphomyces</taxon>
    </lineage>
</organism>
<dbReference type="Gene3D" id="3.30.160.20">
    <property type="match status" value="1"/>
</dbReference>
<dbReference type="GO" id="GO:0004045">
    <property type="term" value="F:peptidyl-tRNA hydrolase activity"/>
    <property type="evidence" value="ECO:0007669"/>
    <property type="project" value="TreeGrafter"/>
</dbReference>
<dbReference type="EMBL" id="NPHW01002473">
    <property type="protein sequence ID" value="OXV11397.1"/>
    <property type="molecule type" value="Genomic_DNA"/>
</dbReference>
<accession>A0A232M5N2</accession>
<protein>
    <submittedName>
        <fullName evidence="2">Uncharacterized protein</fullName>
    </submittedName>
</protein>
<evidence type="ECO:0000313" key="2">
    <source>
        <dbReference type="EMBL" id="OXV11397.1"/>
    </source>
</evidence>
<feature type="region of interest" description="Disordered" evidence="1">
    <location>
        <begin position="207"/>
        <end position="230"/>
    </location>
</feature>
<dbReference type="OrthoDB" id="270639at2759"/>
<name>A0A232M5N2_9EURO</name>
<dbReference type="AlphaFoldDB" id="A0A232M5N2"/>